<name>A0A916X5Y6_9SPHN</name>
<protein>
    <recommendedName>
        <fullName evidence="6">Helicase C-terminal domain-containing protein</fullName>
    </recommendedName>
</protein>
<dbReference type="PROSITE" id="PS51194">
    <property type="entry name" value="HELICASE_CTER"/>
    <property type="match status" value="1"/>
</dbReference>
<dbReference type="EMBL" id="BMHK01000014">
    <property type="protein sequence ID" value="GGC04427.1"/>
    <property type="molecule type" value="Genomic_DNA"/>
</dbReference>
<evidence type="ECO:0000256" key="4">
    <source>
        <dbReference type="ARBA" id="ARBA00022840"/>
    </source>
</evidence>
<dbReference type="InterPro" id="IPR027417">
    <property type="entry name" value="P-loop_NTPase"/>
</dbReference>
<organism evidence="7 8">
    <name type="scientific">Novosphingobium endophyticum</name>
    <dbReference type="NCBI Taxonomy" id="1955250"/>
    <lineage>
        <taxon>Bacteria</taxon>
        <taxon>Pseudomonadati</taxon>
        <taxon>Pseudomonadota</taxon>
        <taxon>Alphaproteobacteria</taxon>
        <taxon>Sphingomonadales</taxon>
        <taxon>Sphingomonadaceae</taxon>
        <taxon>Novosphingobium</taxon>
    </lineage>
</organism>
<dbReference type="GO" id="GO:0004386">
    <property type="term" value="F:helicase activity"/>
    <property type="evidence" value="ECO:0007669"/>
    <property type="project" value="UniProtKB-KW"/>
</dbReference>
<dbReference type="Pfam" id="PF22527">
    <property type="entry name" value="DEXQc_Suv3"/>
    <property type="match status" value="1"/>
</dbReference>
<dbReference type="AlphaFoldDB" id="A0A916X5Y6"/>
<dbReference type="SUPFAM" id="SSF52540">
    <property type="entry name" value="P-loop containing nucleoside triphosphate hydrolases"/>
    <property type="match status" value="2"/>
</dbReference>
<proteinExistence type="predicted"/>
<feature type="region of interest" description="Disordered" evidence="5">
    <location>
        <begin position="728"/>
        <end position="753"/>
    </location>
</feature>
<dbReference type="GO" id="GO:0005524">
    <property type="term" value="F:ATP binding"/>
    <property type="evidence" value="ECO:0007669"/>
    <property type="project" value="UniProtKB-KW"/>
</dbReference>
<dbReference type="Pfam" id="PF00271">
    <property type="entry name" value="Helicase_C"/>
    <property type="match status" value="1"/>
</dbReference>
<keyword evidence="1" id="KW-0547">Nucleotide-binding</keyword>
<feature type="region of interest" description="Disordered" evidence="5">
    <location>
        <begin position="1"/>
        <end position="30"/>
    </location>
</feature>
<feature type="domain" description="Helicase C-terminal" evidence="6">
    <location>
        <begin position="178"/>
        <end position="347"/>
    </location>
</feature>
<gene>
    <name evidence="7" type="ORF">GCM10011494_23680</name>
</gene>
<keyword evidence="2" id="KW-0378">Hydrolase</keyword>
<dbReference type="GO" id="GO:0016787">
    <property type="term" value="F:hydrolase activity"/>
    <property type="evidence" value="ECO:0007669"/>
    <property type="project" value="UniProtKB-KW"/>
</dbReference>
<feature type="region of interest" description="Disordered" evidence="5">
    <location>
        <begin position="821"/>
        <end position="848"/>
    </location>
</feature>
<sequence>MRAAGGNATLDGEMAHDRTVSARGDTPSGVKAVLGPTNTGKTHLAIERMCAHSSGAIGFPLRLLAREVYDRVCAIKGENNVALITGEERIEPRHARYLLCTVEAMPVTDRSLAFVAIDEAQLGADRERGHVFTDRLLHARGREETMILGASTLEPMVRALVPEAEIITRPRFSTLSHAGARKLSRIPPRSAIVAFSAEQVYAIAEMLRRFRGGAAVVMGALSPQTRNAQVQLYQSGEVDYLVATDAIGMGLNLDVEHVAFAGLSKFDGVRQRRLTTAEMAQIAGRAGRHQTDGTFGTLTGSGSHDSDFDPEEVYAIEEHRFPPLTRLFWREPEPRFDSIATLIEDLETPPERPELGPAPEAIDLAVLRRLAEEPQAIDTVHGPAMVERFWEVCRLPDFRQQGAETHARFVARLWQDLRGGELGADYVANAISQLDRTAGDIDTLQGRIAAIRSWAYIAQRPDWVLARDEMAARARAVEARLSDALHGKLTERFINRRTAVLMKKLGPDTGLLSVRMEDEEVLVEGEHIGSLRGFAFHVDPAARLSDRKLLLAAAERHLASLLQARADALVEAIHAGTAQITSDRGTLAWDGGRLAVLAPGRSLLSPLLVPDRTLDAIPGPSRKALVAALEAWLDTALQPLAPLRKLDEASRSEEAGPDLRALLIALVEAGGMTSREASGVDRLDKQRRMMLARLGVRVGALDVFVPVMLRPAPIALWRELARVAGKPPGGGVPATEMPPALPARREQRPPGYRGLGKQLVRLDMAEKLLREAHEARGARGGKASFALDPAKAVSMGLTTESYARLLRLAGFQPIAPRALAHEAHGPPAPTRWRWRPPRRQAGDVRPKPVRKDGAFAALADMVRG</sequence>
<comment type="caution">
    <text evidence="7">The sequence shown here is derived from an EMBL/GenBank/DDBJ whole genome shotgun (WGS) entry which is preliminary data.</text>
</comment>
<evidence type="ECO:0000256" key="1">
    <source>
        <dbReference type="ARBA" id="ARBA00022741"/>
    </source>
</evidence>
<keyword evidence="4" id="KW-0067">ATP-binding</keyword>
<dbReference type="InterPro" id="IPR050699">
    <property type="entry name" value="RNA-DNA_Helicase"/>
</dbReference>
<dbReference type="Gene3D" id="3.40.50.300">
    <property type="entry name" value="P-loop containing nucleotide triphosphate hydrolases"/>
    <property type="match status" value="2"/>
</dbReference>
<evidence type="ECO:0000256" key="2">
    <source>
        <dbReference type="ARBA" id="ARBA00022801"/>
    </source>
</evidence>
<dbReference type="SMART" id="SM00490">
    <property type="entry name" value="HELICc"/>
    <property type="match status" value="1"/>
</dbReference>
<dbReference type="Proteomes" id="UP000608154">
    <property type="component" value="Unassembled WGS sequence"/>
</dbReference>
<dbReference type="InterPro" id="IPR001650">
    <property type="entry name" value="Helicase_C-like"/>
</dbReference>
<dbReference type="PANTHER" id="PTHR12131:SF1">
    <property type="entry name" value="ATP-DEPENDENT RNA HELICASE SUPV3L1, MITOCHONDRIAL-RELATED"/>
    <property type="match status" value="1"/>
</dbReference>
<evidence type="ECO:0000256" key="5">
    <source>
        <dbReference type="SAM" id="MobiDB-lite"/>
    </source>
</evidence>
<evidence type="ECO:0000259" key="6">
    <source>
        <dbReference type="PROSITE" id="PS51194"/>
    </source>
</evidence>
<evidence type="ECO:0000256" key="3">
    <source>
        <dbReference type="ARBA" id="ARBA00022806"/>
    </source>
</evidence>
<keyword evidence="8" id="KW-1185">Reference proteome</keyword>
<keyword evidence="3" id="KW-0347">Helicase</keyword>
<dbReference type="InterPro" id="IPR055206">
    <property type="entry name" value="DEXQc_SUV3"/>
</dbReference>
<dbReference type="PANTHER" id="PTHR12131">
    <property type="entry name" value="ATP-DEPENDENT RNA AND DNA HELICASE"/>
    <property type="match status" value="1"/>
</dbReference>
<reference evidence="7" key="1">
    <citation type="journal article" date="2014" name="Int. J. Syst. Evol. Microbiol.">
        <title>Complete genome sequence of Corynebacterium casei LMG S-19264T (=DSM 44701T), isolated from a smear-ripened cheese.</title>
        <authorList>
            <consortium name="US DOE Joint Genome Institute (JGI-PGF)"/>
            <person name="Walter F."/>
            <person name="Albersmeier A."/>
            <person name="Kalinowski J."/>
            <person name="Ruckert C."/>
        </authorList>
    </citation>
    <scope>NUCLEOTIDE SEQUENCE</scope>
    <source>
        <strain evidence="7">CGMCC 1.15095</strain>
    </source>
</reference>
<reference evidence="7" key="2">
    <citation type="submission" date="2020-09" db="EMBL/GenBank/DDBJ databases">
        <authorList>
            <person name="Sun Q."/>
            <person name="Zhou Y."/>
        </authorList>
    </citation>
    <scope>NUCLEOTIDE SEQUENCE</scope>
    <source>
        <strain evidence="7">CGMCC 1.15095</strain>
    </source>
</reference>
<accession>A0A916X5Y6</accession>
<evidence type="ECO:0000313" key="7">
    <source>
        <dbReference type="EMBL" id="GGC04427.1"/>
    </source>
</evidence>
<evidence type="ECO:0000313" key="8">
    <source>
        <dbReference type="Proteomes" id="UP000608154"/>
    </source>
</evidence>